<dbReference type="Proteomes" id="UP000619788">
    <property type="component" value="Unassembled WGS sequence"/>
</dbReference>
<reference evidence="1 2" key="1">
    <citation type="submission" date="2021-01" db="EMBL/GenBank/DDBJ databases">
        <title>Whole genome shotgun sequence of Planobispora siamensis NBRC 107568.</title>
        <authorList>
            <person name="Komaki H."/>
            <person name="Tamura T."/>
        </authorList>
    </citation>
    <scope>NUCLEOTIDE SEQUENCE [LARGE SCALE GENOMIC DNA]</scope>
    <source>
        <strain evidence="1 2">NBRC 107568</strain>
    </source>
</reference>
<proteinExistence type="predicted"/>
<accession>A0A8J3SIR4</accession>
<evidence type="ECO:0000313" key="1">
    <source>
        <dbReference type="EMBL" id="GIH95261.1"/>
    </source>
</evidence>
<dbReference type="EMBL" id="BOOJ01000052">
    <property type="protein sequence ID" value="GIH95261.1"/>
    <property type="molecule type" value="Genomic_DNA"/>
</dbReference>
<keyword evidence="2" id="KW-1185">Reference proteome</keyword>
<organism evidence="1 2">
    <name type="scientific">Planobispora siamensis</name>
    <dbReference type="NCBI Taxonomy" id="936338"/>
    <lineage>
        <taxon>Bacteria</taxon>
        <taxon>Bacillati</taxon>
        <taxon>Actinomycetota</taxon>
        <taxon>Actinomycetes</taxon>
        <taxon>Streptosporangiales</taxon>
        <taxon>Streptosporangiaceae</taxon>
        <taxon>Planobispora</taxon>
    </lineage>
</organism>
<protein>
    <submittedName>
        <fullName evidence="1">Uncharacterized protein</fullName>
    </submittedName>
</protein>
<comment type="caution">
    <text evidence="1">The sequence shown here is derived from an EMBL/GenBank/DDBJ whole genome shotgun (WGS) entry which is preliminary data.</text>
</comment>
<evidence type="ECO:0000313" key="2">
    <source>
        <dbReference type="Proteomes" id="UP000619788"/>
    </source>
</evidence>
<sequence length="97" mass="10178">MAQLALPPGTGEPAWALTVDEAAGAFKAAHQPLSGRSALAALIAAGRMPLKGRMPALPVTDQDLTALLAQVEAELLAQQSAARRVRPSGRRNTRRTK</sequence>
<gene>
    <name evidence="1" type="ORF">Psi01_58910</name>
</gene>
<name>A0A8J3SIR4_9ACTN</name>
<dbReference type="AlphaFoldDB" id="A0A8J3SIR4"/>